<dbReference type="RefSeq" id="WP_349350985.1">
    <property type="nucleotide sequence ID" value="NZ_CP157804.1"/>
</dbReference>
<accession>A0AAU7MU29</accession>
<protein>
    <submittedName>
        <fullName evidence="2">DUF4347 domain-containing protein</fullName>
    </submittedName>
</protein>
<name>A0AAU7MU29_9FLAO</name>
<sequence length="182" mass="20535">MKTIINLKTLISFLLLTLVVIGVSKAQTNELVVMDSQYAQKQDVLNRLPSNNHFLEINGEDNPWKSIREYVQQNSSIQTIHLFVNATYNAFELGGITYDGQQVEQEFEFSMLEGLYQGTNFQLLVYDCNLGSNPEGLALLKQISERSYFNIGVPTNCSSVLESSLDFDHTTMNQPINSSILK</sequence>
<reference evidence="2" key="1">
    <citation type="submission" date="2024-05" db="EMBL/GenBank/DDBJ databases">
        <title>Draft Genome Sequences of Flagellimonas sp. MMG031 and Marinobacter sp. MMG032 Isolated from the dinoflagellate Symbiodinium pilosum.</title>
        <authorList>
            <person name="Shikuma N.J."/>
            <person name="Farrell M.V."/>
        </authorList>
    </citation>
    <scope>NUCLEOTIDE SEQUENCE</scope>
    <source>
        <strain evidence="2">MMG031</strain>
    </source>
</reference>
<dbReference type="KEGG" id="fld:ABNE31_09145"/>
<gene>
    <name evidence="2" type="ORF">ABNE31_09145</name>
</gene>
<dbReference type="Pfam" id="PF14252">
    <property type="entry name" value="DUF4347"/>
    <property type="match status" value="1"/>
</dbReference>
<organism evidence="2">
    <name type="scientific">Flagellimonas sp. MMG031</name>
    <dbReference type="NCBI Taxonomy" id="3158549"/>
    <lineage>
        <taxon>Bacteria</taxon>
        <taxon>Pseudomonadati</taxon>
        <taxon>Bacteroidota</taxon>
        <taxon>Flavobacteriia</taxon>
        <taxon>Flavobacteriales</taxon>
        <taxon>Flavobacteriaceae</taxon>
        <taxon>Flagellimonas</taxon>
    </lineage>
</organism>
<evidence type="ECO:0000259" key="1">
    <source>
        <dbReference type="Pfam" id="PF14252"/>
    </source>
</evidence>
<dbReference type="EMBL" id="CP157804">
    <property type="protein sequence ID" value="XBQ21766.1"/>
    <property type="molecule type" value="Genomic_DNA"/>
</dbReference>
<dbReference type="AlphaFoldDB" id="A0AAU7MU29"/>
<dbReference type="InterPro" id="IPR025592">
    <property type="entry name" value="DUF4347"/>
</dbReference>
<proteinExistence type="predicted"/>
<feature type="domain" description="DUF4347" evidence="1">
    <location>
        <begin position="31"/>
        <end position="150"/>
    </location>
</feature>
<evidence type="ECO:0000313" key="2">
    <source>
        <dbReference type="EMBL" id="XBQ21766.1"/>
    </source>
</evidence>